<sequence length="213" mass="24141">MKSIGERIKDLRESKKLTQKKLARLVGVSPSSVSQWEKGDTEPRGKNLHQLTKALDTTIEWLTVAIKSPVYELKEESVSCILVPFYPTVRASGGNGIEAYDEDNDLTPIPIKVLRNRSIDHIACITVTGDSMSPVIPDSSIIAFDKKESNAIRDGKVYVFKHRGLLRVKSLRKTPFELVIQSYNRDYEDEKYPLDSLEDFKILGKVFWISVEI</sequence>
<evidence type="ECO:0000313" key="5">
    <source>
        <dbReference type="EMBL" id="AKN38138.1"/>
    </source>
</evidence>
<dbReference type="InterPro" id="IPR015927">
    <property type="entry name" value="Peptidase_S24_S26A/B/C"/>
</dbReference>
<feature type="domain" description="HTH cro/C1-type" evidence="4">
    <location>
        <begin position="8"/>
        <end position="62"/>
    </location>
</feature>
<evidence type="ECO:0000256" key="2">
    <source>
        <dbReference type="ARBA" id="ARBA00023125"/>
    </source>
</evidence>
<dbReference type="Pfam" id="PF00717">
    <property type="entry name" value="Peptidase_S24"/>
    <property type="match status" value="1"/>
</dbReference>
<dbReference type="PANTHER" id="PTHR40661">
    <property type="match status" value="1"/>
</dbReference>
<accession>A0A0H3ZP90</accession>
<dbReference type="InterPro" id="IPR036286">
    <property type="entry name" value="LexA/Signal_pep-like_sf"/>
</dbReference>
<dbReference type="CDD" id="cd00093">
    <property type="entry name" value="HTH_XRE"/>
    <property type="match status" value="1"/>
</dbReference>
<dbReference type="InterPro" id="IPR010982">
    <property type="entry name" value="Lambda_DNA-bd_dom_sf"/>
</dbReference>
<dbReference type="EMBL" id="KP795566">
    <property type="protein sequence ID" value="AKN38138.1"/>
    <property type="molecule type" value="Genomic_DNA"/>
</dbReference>
<keyword evidence="2" id="KW-0238">DNA-binding</keyword>
<protein>
    <submittedName>
        <fullName evidence="5">HTH-type transcriptional regulator prtR</fullName>
    </submittedName>
</protein>
<dbReference type="Gene3D" id="1.10.260.40">
    <property type="entry name" value="lambda repressor-like DNA-binding domains"/>
    <property type="match status" value="1"/>
</dbReference>
<dbReference type="PANTHER" id="PTHR40661:SF2">
    <property type="entry name" value="HTH-TYPE TRANSCRIPTIONAL REGULATOR PRTR"/>
    <property type="match status" value="1"/>
</dbReference>
<dbReference type="Gene3D" id="2.10.109.10">
    <property type="entry name" value="Umud Fragment, subunit A"/>
    <property type="match status" value="1"/>
</dbReference>
<dbReference type="Pfam" id="PF01381">
    <property type="entry name" value="HTH_3"/>
    <property type="match status" value="1"/>
</dbReference>
<dbReference type="PROSITE" id="PS50943">
    <property type="entry name" value="HTH_CROC1"/>
    <property type="match status" value="1"/>
</dbReference>
<dbReference type="SUPFAM" id="SSF47413">
    <property type="entry name" value="lambda repressor-like DNA-binding domains"/>
    <property type="match status" value="1"/>
</dbReference>
<dbReference type="InterPro" id="IPR039418">
    <property type="entry name" value="LexA-like"/>
</dbReference>
<dbReference type="InterPro" id="IPR001387">
    <property type="entry name" value="Cro/C1-type_HTH"/>
</dbReference>
<reference evidence="5" key="1">
    <citation type="journal article" date="2015" name="MBio">
        <title>Eco-Evolutionary Dynamics of Episomes among Ecologically Cohesive Bacterial Populations.</title>
        <authorList>
            <person name="Xue H."/>
            <person name="Cordero O.X."/>
            <person name="Camas F.M."/>
            <person name="Trimble W."/>
            <person name="Meyer F."/>
            <person name="Guglielmini J."/>
            <person name="Rocha E.P."/>
            <person name="Polz M.F."/>
        </authorList>
    </citation>
    <scope>NUCLEOTIDE SEQUENCE</scope>
    <source>
        <strain evidence="5">FF_112</strain>
    </source>
</reference>
<dbReference type="AlphaFoldDB" id="A0A0H3ZP90"/>
<evidence type="ECO:0000259" key="4">
    <source>
        <dbReference type="PROSITE" id="PS50943"/>
    </source>
</evidence>
<dbReference type="GO" id="GO:0003677">
    <property type="term" value="F:DNA binding"/>
    <property type="evidence" value="ECO:0007669"/>
    <property type="project" value="UniProtKB-KW"/>
</dbReference>
<dbReference type="CDD" id="cd06529">
    <property type="entry name" value="S24_LexA-like"/>
    <property type="match status" value="1"/>
</dbReference>
<name>A0A0H3ZP90_9VIBR</name>
<evidence type="ECO:0000256" key="1">
    <source>
        <dbReference type="ARBA" id="ARBA00023015"/>
    </source>
</evidence>
<organism evidence="5">
    <name type="scientific">Vibrio tasmaniensis</name>
    <dbReference type="NCBI Taxonomy" id="212663"/>
    <lineage>
        <taxon>Bacteria</taxon>
        <taxon>Pseudomonadati</taxon>
        <taxon>Pseudomonadota</taxon>
        <taxon>Gammaproteobacteria</taxon>
        <taxon>Vibrionales</taxon>
        <taxon>Vibrionaceae</taxon>
        <taxon>Vibrio</taxon>
    </lineage>
</organism>
<dbReference type="SMART" id="SM00530">
    <property type="entry name" value="HTH_XRE"/>
    <property type="match status" value="1"/>
</dbReference>
<evidence type="ECO:0000256" key="3">
    <source>
        <dbReference type="ARBA" id="ARBA00023163"/>
    </source>
</evidence>
<keyword evidence="3" id="KW-0804">Transcription</keyword>
<proteinExistence type="predicted"/>
<dbReference type="SUPFAM" id="SSF51306">
    <property type="entry name" value="LexA/Signal peptidase"/>
    <property type="match status" value="1"/>
</dbReference>
<keyword evidence="1" id="KW-0805">Transcription regulation</keyword>